<dbReference type="RefSeq" id="XP_017786061.1">
    <property type="nucleotide sequence ID" value="XM_017930572.1"/>
</dbReference>
<evidence type="ECO:0000256" key="1">
    <source>
        <dbReference type="ARBA" id="ARBA00004123"/>
    </source>
</evidence>
<feature type="compositionally biased region" description="Basic and acidic residues" evidence="6">
    <location>
        <begin position="81"/>
        <end position="91"/>
    </location>
</feature>
<evidence type="ECO:0000259" key="7">
    <source>
        <dbReference type="SMART" id="SM00249"/>
    </source>
</evidence>
<dbReference type="Proteomes" id="UP000695000">
    <property type="component" value="Unplaced"/>
</dbReference>
<dbReference type="SUPFAM" id="SSF57903">
    <property type="entry name" value="FYVE/PHD zinc finger"/>
    <property type="match status" value="1"/>
</dbReference>
<feature type="region of interest" description="Disordered" evidence="6">
    <location>
        <begin position="52"/>
        <end position="100"/>
    </location>
</feature>
<gene>
    <name evidence="9" type="primary">LOC108569142</name>
</gene>
<dbReference type="InterPro" id="IPR011011">
    <property type="entry name" value="Znf_FYVE_PHD"/>
</dbReference>
<comment type="subcellular location">
    <subcellularLocation>
        <location evidence="1">Nucleus</location>
    </subcellularLocation>
</comment>
<accession>A0ABM1NGW1</accession>
<evidence type="ECO:0000313" key="9">
    <source>
        <dbReference type="RefSeq" id="XP_017786061.1"/>
    </source>
</evidence>
<dbReference type="PANTHER" id="PTHR14571">
    <property type="entry name" value="HISTONE-LYSINE N-METHYLTRANSFERASE SET-26-RELATED"/>
    <property type="match status" value="1"/>
</dbReference>
<feature type="domain" description="Zinc finger PHD-type" evidence="7">
    <location>
        <begin position="105"/>
        <end position="149"/>
    </location>
</feature>
<dbReference type="InterPro" id="IPR001965">
    <property type="entry name" value="Znf_PHD"/>
</dbReference>
<proteinExistence type="predicted"/>
<feature type="compositionally biased region" description="Polar residues" evidence="6">
    <location>
        <begin position="60"/>
        <end position="80"/>
    </location>
</feature>
<keyword evidence="4" id="KW-0862">Zinc</keyword>
<feature type="region of interest" description="Disordered" evidence="6">
    <location>
        <begin position="1"/>
        <end position="28"/>
    </location>
</feature>
<keyword evidence="5" id="KW-0539">Nucleus</keyword>
<evidence type="ECO:0000256" key="5">
    <source>
        <dbReference type="ARBA" id="ARBA00023242"/>
    </source>
</evidence>
<reference evidence="9" key="1">
    <citation type="submission" date="2025-08" db="UniProtKB">
        <authorList>
            <consortium name="RefSeq"/>
        </authorList>
    </citation>
    <scope>IDENTIFICATION</scope>
    <source>
        <tissue evidence="9">Whole Larva</tissue>
    </source>
</reference>
<sequence>MTNIELSAPGIAMAEESTSDEAPKPSVIRRPRTRDDFYLFCTYVLQYENYETEDKEEARNVSNQSPPLDSSGSSVNSETTHSGHDDEKPSAEEDSDDNDSFQTVTCFCRKPFAGRPMIECSICYTWIHLSCARIKKSNIPDVFHCAMCKSNNKKPRSASPTNPPEKAVKRLKKAT</sequence>
<keyword evidence="3" id="KW-0863">Zinc-finger</keyword>
<organism evidence="8 9">
    <name type="scientific">Nicrophorus vespilloides</name>
    <name type="common">Boreal carrion beetle</name>
    <dbReference type="NCBI Taxonomy" id="110193"/>
    <lineage>
        <taxon>Eukaryota</taxon>
        <taxon>Metazoa</taxon>
        <taxon>Ecdysozoa</taxon>
        <taxon>Arthropoda</taxon>
        <taxon>Hexapoda</taxon>
        <taxon>Insecta</taxon>
        <taxon>Pterygota</taxon>
        <taxon>Neoptera</taxon>
        <taxon>Endopterygota</taxon>
        <taxon>Coleoptera</taxon>
        <taxon>Polyphaga</taxon>
        <taxon>Staphyliniformia</taxon>
        <taxon>Silphidae</taxon>
        <taxon>Nicrophorinae</taxon>
        <taxon>Nicrophorus</taxon>
    </lineage>
</organism>
<dbReference type="InterPro" id="IPR019787">
    <property type="entry name" value="Znf_PHD-finger"/>
</dbReference>
<dbReference type="CDD" id="cd15546">
    <property type="entry name" value="PHD_PHF13_like"/>
    <property type="match status" value="1"/>
</dbReference>
<dbReference type="Pfam" id="PF00628">
    <property type="entry name" value="PHD"/>
    <property type="match status" value="1"/>
</dbReference>
<keyword evidence="2" id="KW-0479">Metal-binding</keyword>
<keyword evidence="8" id="KW-1185">Reference proteome</keyword>
<name>A0ABM1NGW1_NICVS</name>
<dbReference type="Gene3D" id="3.30.40.10">
    <property type="entry name" value="Zinc/RING finger domain, C3HC4 (zinc finger)"/>
    <property type="match status" value="1"/>
</dbReference>
<dbReference type="SMART" id="SM00249">
    <property type="entry name" value="PHD"/>
    <property type="match status" value="1"/>
</dbReference>
<dbReference type="InterPro" id="IPR013083">
    <property type="entry name" value="Znf_RING/FYVE/PHD"/>
</dbReference>
<evidence type="ECO:0000256" key="4">
    <source>
        <dbReference type="ARBA" id="ARBA00022833"/>
    </source>
</evidence>
<dbReference type="GeneID" id="108569142"/>
<evidence type="ECO:0000313" key="8">
    <source>
        <dbReference type="Proteomes" id="UP000695000"/>
    </source>
</evidence>
<evidence type="ECO:0000256" key="6">
    <source>
        <dbReference type="SAM" id="MobiDB-lite"/>
    </source>
</evidence>
<feature type="region of interest" description="Disordered" evidence="6">
    <location>
        <begin position="151"/>
        <end position="175"/>
    </location>
</feature>
<protein>
    <submittedName>
        <fullName evidence="9">PHD finger protein 23-like isoform X1</fullName>
    </submittedName>
</protein>
<dbReference type="PANTHER" id="PTHR14571:SF9">
    <property type="entry name" value="HISTONE-LYSINE N-METHYLTRANSFERASE SET-26-RELATED"/>
    <property type="match status" value="1"/>
</dbReference>
<evidence type="ECO:0000256" key="2">
    <source>
        <dbReference type="ARBA" id="ARBA00022723"/>
    </source>
</evidence>
<evidence type="ECO:0000256" key="3">
    <source>
        <dbReference type="ARBA" id="ARBA00022771"/>
    </source>
</evidence>